<evidence type="ECO:0000259" key="1">
    <source>
        <dbReference type="Pfam" id="PF12728"/>
    </source>
</evidence>
<dbReference type="OrthoDB" id="4870800at2"/>
<dbReference type="KEGG" id="mgg:MPLG2_1004"/>
<dbReference type="Pfam" id="PF12728">
    <property type="entry name" value="HTH_17"/>
    <property type="match status" value="1"/>
</dbReference>
<dbReference type="GO" id="GO:0003677">
    <property type="term" value="F:DNA binding"/>
    <property type="evidence" value="ECO:0007669"/>
    <property type="project" value="InterPro"/>
</dbReference>
<dbReference type="InterPro" id="IPR010093">
    <property type="entry name" value="SinI_DNA-bd"/>
</dbReference>
<proteinExistence type="predicted"/>
<keyword evidence="3" id="KW-1185">Reference proteome</keyword>
<dbReference type="EMBL" id="LT985188">
    <property type="protein sequence ID" value="SPD86040.1"/>
    <property type="molecule type" value="Genomic_DNA"/>
</dbReference>
<dbReference type="NCBIfam" id="TIGR01764">
    <property type="entry name" value="excise"/>
    <property type="match status" value="1"/>
</dbReference>
<reference evidence="2 3" key="1">
    <citation type="submission" date="2018-02" db="EMBL/GenBank/DDBJ databases">
        <authorList>
            <person name="Cohen D.B."/>
            <person name="Kent A.D."/>
        </authorList>
    </citation>
    <scope>NUCLEOTIDE SEQUENCE [LARGE SCALE GENOMIC DNA]</scope>
    <source>
        <strain evidence="2">1</strain>
    </source>
</reference>
<organism evidence="2 3">
    <name type="scientific">Micropruina glycogenica</name>
    <dbReference type="NCBI Taxonomy" id="75385"/>
    <lineage>
        <taxon>Bacteria</taxon>
        <taxon>Bacillati</taxon>
        <taxon>Actinomycetota</taxon>
        <taxon>Actinomycetes</taxon>
        <taxon>Propionibacteriales</taxon>
        <taxon>Nocardioidaceae</taxon>
        <taxon>Micropruina</taxon>
    </lineage>
</organism>
<evidence type="ECO:0000313" key="2">
    <source>
        <dbReference type="EMBL" id="SPD86040.1"/>
    </source>
</evidence>
<protein>
    <submittedName>
        <fullName evidence="2">DNA binding domain-containing protein, excisionase family</fullName>
    </submittedName>
</protein>
<gene>
    <name evidence="2" type="ORF">MPLG2_1004</name>
</gene>
<sequence length="66" mass="7334">MSVIESTKPGAFVSLAQAADILGISVHTLRRRIAAGELPAFRTGRRIIRVRVTDLERLLHRVPTWG</sequence>
<dbReference type="InterPro" id="IPR009061">
    <property type="entry name" value="DNA-bd_dom_put_sf"/>
</dbReference>
<accession>A0A2N9JEQ2</accession>
<evidence type="ECO:0000313" key="3">
    <source>
        <dbReference type="Proteomes" id="UP000238164"/>
    </source>
</evidence>
<name>A0A2N9JEQ2_9ACTN</name>
<feature type="domain" description="Helix-turn-helix" evidence="1">
    <location>
        <begin position="13"/>
        <end position="60"/>
    </location>
</feature>
<dbReference type="InterPro" id="IPR041657">
    <property type="entry name" value="HTH_17"/>
</dbReference>
<dbReference type="RefSeq" id="WP_105185122.1">
    <property type="nucleotide sequence ID" value="NZ_BAAAGO010000015.1"/>
</dbReference>
<dbReference type="SUPFAM" id="SSF46955">
    <property type="entry name" value="Putative DNA-binding domain"/>
    <property type="match status" value="1"/>
</dbReference>
<dbReference type="Proteomes" id="UP000238164">
    <property type="component" value="Chromosome 1"/>
</dbReference>
<dbReference type="AlphaFoldDB" id="A0A2N9JEQ2"/>